<evidence type="ECO:0000259" key="3">
    <source>
        <dbReference type="Pfam" id="PF01035"/>
    </source>
</evidence>
<name>A0A9N9YU85_9HYPO</name>
<dbReference type="EMBL" id="CABFNQ020000756">
    <property type="protein sequence ID" value="CAH0035846.1"/>
    <property type="molecule type" value="Genomic_DNA"/>
</dbReference>
<dbReference type="Pfam" id="PF01035">
    <property type="entry name" value="DNA_binding_1"/>
    <property type="match status" value="1"/>
</dbReference>
<dbReference type="Proteomes" id="UP000696573">
    <property type="component" value="Unassembled WGS sequence"/>
</dbReference>
<dbReference type="PANTHER" id="PTHR42942">
    <property type="entry name" value="6-O-METHYLGUANINE DNA METHYLTRANSFERASE"/>
    <property type="match status" value="1"/>
</dbReference>
<dbReference type="InterPro" id="IPR014048">
    <property type="entry name" value="MethylDNA_cys_MeTrfase_DNA-bd"/>
</dbReference>
<reference evidence="4" key="1">
    <citation type="submission" date="2021-10" db="EMBL/GenBank/DDBJ databases">
        <authorList>
            <person name="Piombo E."/>
        </authorList>
    </citation>
    <scope>NUCLEOTIDE SEQUENCE</scope>
</reference>
<dbReference type="AlphaFoldDB" id="A0A9N9YU85"/>
<feature type="domain" description="Methylated-DNA-[protein]-cysteine S-methyltransferase DNA binding" evidence="3">
    <location>
        <begin position="9"/>
        <end position="103"/>
    </location>
</feature>
<evidence type="ECO:0000313" key="4">
    <source>
        <dbReference type="EMBL" id="CAH0035846.1"/>
    </source>
</evidence>
<dbReference type="InterPro" id="IPR036217">
    <property type="entry name" value="MethylDNA_cys_MeTrfase_DNAb"/>
</dbReference>
<feature type="compositionally biased region" description="Basic residues" evidence="2">
    <location>
        <begin position="154"/>
        <end position="164"/>
    </location>
</feature>
<proteinExistence type="predicted"/>
<gene>
    <name evidence="4" type="ORF">CRHIZ90672A_00015264</name>
</gene>
<dbReference type="Gene3D" id="1.10.10.10">
    <property type="entry name" value="Winged helix-like DNA-binding domain superfamily/Winged helix DNA-binding domain"/>
    <property type="match status" value="1"/>
</dbReference>
<dbReference type="SUPFAM" id="SSF46767">
    <property type="entry name" value="Methylated DNA-protein cysteine methyltransferase, C-terminal domain"/>
    <property type="match status" value="1"/>
</dbReference>
<dbReference type="OrthoDB" id="2548197at2759"/>
<keyword evidence="1" id="KW-0227">DNA damage</keyword>
<evidence type="ECO:0000313" key="5">
    <source>
        <dbReference type="Proteomes" id="UP000696573"/>
    </source>
</evidence>
<evidence type="ECO:0000256" key="1">
    <source>
        <dbReference type="ARBA" id="ARBA00022763"/>
    </source>
</evidence>
<dbReference type="InterPro" id="IPR036388">
    <property type="entry name" value="WH-like_DNA-bd_sf"/>
</dbReference>
<feature type="region of interest" description="Disordered" evidence="2">
    <location>
        <begin position="129"/>
        <end position="172"/>
    </location>
</feature>
<dbReference type="GO" id="GO:0003824">
    <property type="term" value="F:catalytic activity"/>
    <property type="evidence" value="ECO:0007669"/>
    <property type="project" value="InterPro"/>
</dbReference>
<dbReference type="PANTHER" id="PTHR42942:SF1">
    <property type="entry name" value="ALKYLTRANSFERASE-LIKE PROTEIN 1"/>
    <property type="match status" value="1"/>
</dbReference>
<accession>A0A9N9YU85</accession>
<comment type="caution">
    <text evidence="4">The sequence shown here is derived from an EMBL/GenBank/DDBJ whole genome shotgun (WGS) entry which is preliminary data.</text>
</comment>
<keyword evidence="5" id="KW-1185">Reference proteome</keyword>
<sequence length="172" mass="19498">MSDPELVAAFRHAVYTAVQEIPHGRVTNYAQIAFLIGEPQRPRQVGACLKGLPAADSDARFHSANVPWHRVINAKGLISHRHVLVNRGPGSAARQAAALRAEDVEVTEDAMGEFIIDFGEYGWFPEVLPSEQEQEHLDEPPPPPPRRRVQEQSRRRRKERSRRRRTEEISEA</sequence>
<organism evidence="4 5">
    <name type="scientific">Clonostachys rhizophaga</name>
    <dbReference type="NCBI Taxonomy" id="160324"/>
    <lineage>
        <taxon>Eukaryota</taxon>
        <taxon>Fungi</taxon>
        <taxon>Dikarya</taxon>
        <taxon>Ascomycota</taxon>
        <taxon>Pezizomycotina</taxon>
        <taxon>Sordariomycetes</taxon>
        <taxon>Hypocreomycetidae</taxon>
        <taxon>Hypocreales</taxon>
        <taxon>Bionectriaceae</taxon>
        <taxon>Clonostachys</taxon>
    </lineage>
</organism>
<protein>
    <recommendedName>
        <fullName evidence="3">Methylated-DNA-[protein]-cysteine S-methyltransferase DNA binding domain-containing protein</fullName>
    </recommendedName>
</protein>
<dbReference type="InterPro" id="IPR052520">
    <property type="entry name" value="ATL_DNA_repair"/>
</dbReference>
<dbReference type="GO" id="GO:0006281">
    <property type="term" value="P:DNA repair"/>
    <property type="evidence" value="ECO:0007669"/>
    <property type="project" value="InterPro"/>
</dbReference>
<evidence type="ECO:0000256" key="2">
    <source>
        <dbReference type="SAM" id="MobiDB-lite"/>
    </source>
</evidence>
<dbReference type="CDD" id="cd06445">
    <property type="entry name" value="ATase"/>
    <property type="match status" value="1"/>
</dbReference>